<organism evidence="1 2">
    <name type="scientific">Virgibacillus dokdonensis</name>
    <dbReference type="NCBI Taxonomy" id="302167"/>
    <lineage>
        <taxon>Bacteria</taxon>
        <taxon>Bacillati</taxon>
        <taxon>Bacillota</taxon>
        <taxon>Bacilli</taxon>
        <taxon>Bacillales</taxon>
        <taxon>Bacillaceae</taxon>
        <taxon>Virgibacillus</taxon>
    </lineage>
</organism>
<name>A0A3E0WFV9_9BACI</name>
<dbReference type="SUPFAM" id="SSF47413">
    <property type="entry name" value="lambda repressor-like DNA-binding domains"/>
    <property type="match status" value="1"/>
</dbReference>
<gene>
    <name evidence="1" type="ORF">CAI16_19800</name>
</gene>
<reference evidence="1 2" key="1">
    <citation type="submission" date="2017-05" db="EMBL/GenBank/DDBJ databases">
        <title>Virgibacillus sp. AK90 isolated from a saltern of Kakinada, India.</title>
        <authorList>
            <person name="Gupta V."/>
            <person name="Sidhu C."/>
            <person name="Korpole S."/>
            <person name="Pinnaka A.K."/>
        </authorList>
    </citation>
    <scope>NUCLEOTIDE SEQUENCE [LARGE SCALE GENOMIC DNA]</scope>
    <source>
        <strain evidence="1 2">AK90</strain>
    </source>
</reference>
<dbReference type="InterPro" id="IPR010982">
    <property type="entry name" value="Lambda_DNA-bd_dom_sf"/>
</dbReference>
<dbReference type="Proteomes" id="UP000256488">
    <property type="component" value="Unassembled WGS sequence"/>
</dbReference>
<dbReference type="InterPro" id="IPR001387">
    <property type="entry name" value="Cro/C1-type_HTH"/>
</dbReference>
<dbReference type="CDD" id="cd00093">
    <property type="entry name" value="HTH_XRE"/>
    <property type="match status" value="1"/>
</dbReference>
<evidence type="ECO:0000313" key="1">
    <source>
        <dbReference type="EMBL" id="RFA31820.1"/>
    </source>
</evidence>
<dbReference type="GO" id="GO:0003677">
    <property type="term" value="F:DNA binding"/>
    <property type="evidence" value="ECO:0007669"/>
    <property type="project" value="InterPro"/>
</dbReference>
<proteinExistence type="predicted"/>
<dbReference type="AlphaFoldDB" id="A0A3E0WFV9"/>
<dbReference type="RefSeq" id="WP_116279776.1">
    <property type="nucleotide sequence ID" value="NZ_NFZX01000099.1"/>
</dbReference>
<comment type="caution">
    <text evidence="1">The sequence shown here is derived from an EMBL/GenBank/DDBJ whole genome shotgun (WGS) entry which is preliminary data.</text>
</comment>
<accession>A0A3E0WFV9</accession>
<dbReference type="EMBL" id="NFZX01000099">
    <property type="protein sequence ID" value="RFA31820.1"/>
    <property type="molecule type" value="Genomic_DNA"/>
</dbReference>
<evidence type="ECO:0000313" key="2">
    <source>
        <dbReference type="Proteomes" id="UP000256488"/>
    </source>
</evidence>
<protein>
    <recommendedName>
        <fullName evidence="3">HTH cro/C1-type domain-containing protein</fullName>
    </recommendedName>
</protein>
<sequence>MKNILLEFAEEVSKERLESVQRTRQKWVEEGDQLLKWREKLCLSRAFVARETGVDYGRLTRLEHGEPVKEAKLISQVYKLTLEKIETHRALDRLLESIGIRK</sequence>
<evidence type="ECO:0008006" key="3">
    <source>
        <dbReference type="Google" id="ProtNLM"/>
    </source>
</evidence>